<dbReference type="RefSeq" id="YP_007674298.1">
    <property type="nucleotide sequence ID" value="NC_020849.1"/>
</dbReference>
<evidence type="ECO:0000313" key="2">
    <source>
        <dbReference type="Proteomes" id="UP000204048"/>
    </source>
</evidence>
<organism evidence="1 2">
    <name type="scientific">Pseudoalteromonas phage pYD6-A</name>
    <dbReference type="NCBI Taxonomy" id="754052"/>
    <lineage>
        <taxon>Viruses</taxon>
        <taxon>Duplodnaviria</taxon>
        <taxon>Heunggongvirae</taxon>
        <taxon>Uroviricota</taxon>
        <taxon>Caudoviricetes</taxon>
        <taxon>Schitoviridae</taxon>
        <taxon>Fuhrmanvirinae</taxon>
        <taxon>Matsuvirus</taxon>
        <taxon>Matsuvirus pYD6A</taxon>
    </lineage>
</organism>
<reference evidence="1 2" key="1">
    <citation type="submission" date="2010-11" db="EMBL/GenBank/DDBJ databases">
        <title>The Genome Sequence of Pseudoalteromonas phage pYD6-A.</title>
        <authorList>
            <consortium name="The Broad Institute Genome Sequencing Platform"/>
            <person name="Henn M.R."/>
            <person name="Wolf A."/>
            <person name="Jost G."/>
            <person name="Levin J."/>
            <person name="Malboeuf C."/>
            <person name="Casali M."/>
            <person name="Russ C."/>
            <person name="Lennon N."/>
            <person name="Chapman S.B."/>
            <person name="Erlich R."/>
            <person name="Young S.K."/>
            <person name="Yandava C."/>
            <person name="Zeng Q."/>
            <person name="Alvarado L."/>
            <person name="Anderson S."/>
            <person name="Berlin A."/>
            <person name="Chen Z."/>
            <person name="Freedman E."/>
            <person name="Gellesch M."/>
            <person name="Goldberg J."/>
            <person name="Green L."/>
            <person name="Griggs A."/>
            <person name="Gujja S."/>
            <person name="Heilman E.R."/>
            <person name="Heiman D."/>
            <person name="Hollinger A."/>
            <person name="Howarth C."/>
            <person name="Larson L."/>
            <person name="Mehta T."/>
            <person name="Pearson M."/>
            <person name="Roberts A."/>
            <person name="Ryan E."/>
            <person name="Saif S."/>
            <person name="Shea T."/>
            <person name="Shenoy N."/>
            <person name="Sisk P."/>
            <person name="Stolte C."/>
            <person name="Sykes S."/>
            <person name="White J."/>
            <person name="Haas B."/>
            <person name="Nusbaum C."/>
            <person name="Birren B."/>
        </authorList>
    </citation>
    <scope>NUCLEOTIDE SEQUENCE [LARGE SCALE GENOMIC DNA]</scope>
    <source>
        <strain evidence="2">pYD6-A</strain>
    </source>
</reference>
<dbReference type="OrthoDB" id="34044at10239"/>
<dbReference type="EMBL" id="JF974296">
    <property type="protein sequence ID" value="AGH57620.1"/>
    <property type="molecule type" value="Genomic_DNA"/>
</dbReference>
<dbReference type="Gene3D" id="1.20.1480.30">
    <property type="entry name" value="Designed four-helix bundle protein"/>
    <property type="match status" value="1"/>
</dbReference>
<dbReference type="PROSITE" id="PS51257">
    <property type="entry name" value="PROKAR_LIPOPROTEIN"/>
    <property type="match status" value="1"/>
</dbReference>
<dbReference type="GeneID" id="15010833"/>
<protein>
    <submittedName>
        <fullName evidence="1">Uncharacterized protein</fullName>
    </submittedName>
</protein>
<keyword evidence="2" id="KW-1185">Reference proteome</keyword>
<accession>M4SQN7</accession>
<sequence>MGEWLKTNVVALCLLIGSCIAVYSTIQSDRATDRAQLHELQAQVAKLDRTVEPLPAVIRDVRHLENEVKELKPIMSDLAKGVNKLNVTLAKIEGKLEGK</sequence>
<gene>
    <name evidence="1" type="ORF">PYDG_00091</name>
</gene>
<dbReference type="Proteomes" id="UP000204048">
    <property type="component" value="Segment"/>
</dbReference>
<proteinExistence type="predicted"/>
<dbReference type="KEGG" id="vg:15010833"/>
<evidence type="ECO:0000313" key="1">
    <source>
        <dbReference type="EMBL" id="AGH57620.1"/>
    </source>
</evidence>
<name>M4SQN7_9CAUD</name>